<proteinExistence type="predicted"/>
<sequence>MAHLQPTVRTFQIGDRGVSVEFTFGFHCFTDNKENGPLIVNPKTKEERYFCPTRYDLSKQLLDYIDRRFIESKVRAHFAGDNRRYFCLDAHEYAIFFEIRKPQDVENLLRLNVVSAYEVNDWGRSGLPTKGPIWNVRYVLEKRNEGVKL</sequence>
<organism evidence="1 2">
    <name type="scientific">Pseudomonas reactans</name>
    <dbReference type="NCBI Taxonomy" id="117680"/>
    <lineage>
        <taxon>Bacteria</taxon>
        <taxon>Pseudomonadati</taxon>
        <taxon>Pseudomonadota</taxon>
        <taxon>Gammaproteobacteria</taxon>
        <taxon>Pseudomonadales</taxon>
        <taxon>Pseudomonadaceae</taxon>
        <taxon>Pseudomonas</taxon>
    </lineage>
</organism>
<dbReference type="EMBL" id="JACARY010000010">
    <property type="protein sequence ID" value="NWD94372.1"/>
    <property type="molecule type" value="Genomic_DNA"/>
</dbReference>
<keyword evidence="2" id="KW-1185">Reference proteome</keyword>
<protein>
    <submittedName>
        <fullName evidence="1">Uncharacterized protein</fullName>
    </submittedName>
</protein>
<accession>A0ABX2QRD2</accession>
<comment type="caution">
    <text evidence="1">The sequence shown here is derived from an EMBL/GenBank/DDBJ whole genome shotgun (WGS) entry which is preliminary data.</text>
</comment>
<evidence type="ECO:0000313" key="1">
    <source>
        <dbReference type="EMBL" id="NWD94372.1"/>
    </source>
</evidence>
<gene>
    <name evidence="1" type="ORF">HX871_08110</name>
</gene>
<name>A0ABX2QRD2_9PSED</name>
<dbReference type="Proteomes" id="UP000572863">
    <property type="component" value="Unassembled WGS sequence"/>
</dbReference>
<reference evidence="1 2" key="1">
    <citation type="submission" date="2020-04" db="EMBL/GenBank/DDBJ databases">
        <title>Molecular characterization of pseudomonads from Agaricus bisporus reveal novel blotch 2 pathogens in Western Europe.</title>
        <authorList>
            <person name="Taparia T."/>
            <person name="Krijger M."/>
            <person name="Haynes E."/>
            <person name="Elpinstone J.G."/>
            <person name="Noble R."/>
            <person name="Van Der Wolf J."/>
        </authorList>
    </citation>
    <scope>NUCLEOTIDE SEQUENCE [LARGE SCALE GENOMIC DNA]</scope>
    <source>
        <strain evidence="1 2">P7774</strain>
    </source>
</reference>
<evidence type="ECO:0000313" key="2">
    <source>
        <dbReference type="Proteomes" id="UP000572863"/>
    </source>
</evidence>